<evidence type="ECO:0000313" key="2">
    <source>
        <dbReference type="Proteomes" id="UP000464577"/>
    </source>
</evidence>
<accession>A0A6P1W5Y7</accession>
<dbReference type="AlphaFoldDB" id="A0A6P1W5Y7"/>
<dbReference type="EMBL" id="CP045997">
    <property type="protein sequence ID" value="QHW00325.1"/>
    <property type="molecule type" value="Genomic_DNA"/>
</dbReference>
<dbReference type="KEGG" id="senf:GJR95_37220"/>
<evidence type="ECO:0000313" key="1">
    <source>
        <dbReference type="EMBL" id="QHW00325.1"/>
    </source>
</evidence>
<dbReference type="RefSeq" id="WP_162390716.1">
    <property type="nucleotide sequence ID" value="NZ_CP045997.1"/>
</dbReference>
<sequence length="47" mass="5475">MQITYVVYLIDSIGDEFFITQEDEQIRVNVLTDQKPLVVKNLFQISA</sequence>
<reference evidence="1 2" key="1">
    <citation type="submission" date="2019-11" db="EMBL/GenBank/DDBJ databases">
        <title>Spirosoma endbachense sp. nov., isolated from a natural salt meadow.</title>
        <authorList>
            <person name="Rojas J."/>
            <person name="Ambika Manirajan B."/>
            <person name="Ratering S."/>
            <person name="Suarez C."/>
            <person name="Geissler-Plaum R."/>
            <person name="Schnell S."/>
        </authorList>
    </citation>
    <scope>NUCLEOTIDE SEQUENCE [LARGE SCALE GENOMIC DNA]</scope>
    <source>
        <strain evidence="1 2">I-24</strain>
    </source>
</reference>
<dbReference type="Proteomes" id="UP000464577">
    <property type="component" value="Chromosome"/>
</dbReference>
<name>A0A6P1W5Y7_9BACT</name>
<protein>
    <submittedName>
        <fullName evidence="1">Uncharacterized protein</fullName>
    </submittedName>
</protein>
<keyword evidence="2" id="KW-1185">Reference proteome</keyword>
<proteinExistence type="predicted"/>
<gene>
    <name evidence="1" type="ORF">GJR95_37220</name>
</gene>
<organism evidence="1 2">
    <name type="scientific">Spirosoma endbachense</name>
    <dbReference type="NCBI Taxonomy" id="2666025"/>
    <lineage>
        <taxon>Bacteria</taxon>
        <taxon>Pseudomonadati</taxon>
        <taxon>Bacteroidota</taxon>
        <taxon>Cytophagia</taxon>
        <taxon>Cytophagales</taxon>
        <taxon>Cytophagaceae</taxon>
        <taxon>Spirosoma</taxon>
    </lineage>
</organism>